<dbReference type="Proteomes" id="UP000807716">
    <property type="component" value="Unassembled WGS sequence"/>
</dbReference>
<dbReference type="GO" id="GO:0005634">
    <property type="term" value="C:nucleus"/>
    <property type="evidence" value="ECO:0007669"/>
    <property type="project" value="TreeGrafter"/>
</dbReference>
<feature type="compositionally biased region" description="Low complexity" evidence="1">
    <location>
        <begin position="143"/>
        <end position="175"/>
    </location>
</feature>
<keyword evidence="3" id="KW-1185">Reference proteome</keyword>
<proteinExistence type="predicted"/>
<comment type="caution">
    <text evidence="2">The sequence shown here is derived from an EMBL/GenBank/DDBJ whole genome shotgun (WGS) entry which is preliminary data.</text>
</comment>
<organism evidence="2 3">
    <name type="scientific">Actinomortierella ambigua</name>
    <dbReference type="NCBI Taxonomy" id="1343610"/>
    <lineage>
        <taxon>Eukaryota</taxon>
        <taxon>Fungi</taxon>
        <taxon>Fungi incertae sedis</taxon>
        <taxon>Mucoromycota</taxon>
        <taxon>Mortierellomycotina</taxon>
        <taxon>Mortierellomycetes</taxon>
        <taxon>Mortierellales</taxon>
        <taxon>Mortierellaceae</taxon>
        <taxon>Actinomortierella</taxon>
    </lineage>
</organism>
<dbReference type="EMBL" id="JAAAJB010000576">
    <property type="protein sequence ID" value="KAG0253508.1"/>
    <property type="molecule type" value="Genomic_DNA"/>
</dbReference>
<evidence type="ECO:0000313" key="2">
    <source>
        <dbReference type="EMBL" id="KAG0253508.1"/>
    </source>
</evidence>
<evidence type="ECO:0008006" key="4">
    <source>
        <dbReference type="Google" id="ProtNLM"/>
    </source>
</evidence>
<protein>
    <recommendedName>
        <fullName evidence="4">GRAM domain-containing protein</fullName>
    </recommendedName>
</protein>
<dbReference type="PANTHER" id="PTHR31606">
    <property type="entry name" value="WW DOMAIN BINDING PROTEIN 2, ISOFORM E"/>
    <property type="match status" value="1"/>
</dbReference>
<dbReference type="AlphaFoldDB" id="A0A9P6PVC8"/>
<evidence type="ECO:0000313" key="3">
    <source>
        <dbReference type="Proteomes" id="UP000807716"/>
    </source>
</evidence>
<sequence>MSINWAMLTDDGTDIVPLENETIFWRKKGYSAKRGELLLTNQRVLYLSETPTPYFSNASIPLNKLEESKLVERWFSSSSYKAVVMPVPGGGMTQPGVLEMTFNEGGLREFDSLYRSLKERLHELDGVAPQHLEQLPTYEPREGASSSSSAEGSSSTPTPSATVNEASQPPTTATTAPPPQPAPQPSPATPMAPSSSNNTPLDAPPSYDLSR</sequence>
<reference evidence="2" key="1">
    <citation type="journal article" date="2020" name="Fungal Divers.">
        <title>Resolving the Mortierellaceae phylogeny through synthesis of multi-gene phylogenetics and phylogenomics.</title>
        <authorList>
            <person name="Vandepol N."/>
            <person name="Liber J."/>
            <person name="Desiro A."/>
            <person name="Na H."/>
            <person name="Kennedy M."/>
            <person name="Barry K."/>
            <person name="Grigoriev I.V."/>
            <person name="Miller A.N."/>
            <person name="O'Donnell K."/>
            <person name="Stajich J.E."/>
            <person name="Bonito G."/>
        </authorList>
    </citation>
    <scope>NUCLEOTIDE SEQUENCE</scope>
    <source>
        <strain evidence="2">BC1065</strain>
    </source>
</reference>
<name>A0A9P6PVC8_9FUNG</name>
<dbReference type="CDD" id="cd13214">
    <property type="entry name" value="PH-GRAM_WBP2"/>
    <property type="match status" value="1"/>
</dbReference>
<dbReference type="GO" id="GO:0003713">
    <property type="term" value="F:transcription coactivator activity"/>
    <property type="evidence" value="ECO:0007669"/>
    <property type="project" value="InterPro"/>
</dbReference>
<evidence type="ECO:0000256" key="1">
    <source>
        <dbReference type="SAM" id="MobiDB-lite"/>
    </source>
</evidence>
<dbReference type="OrthoDB" id="1259151at2759"/>
<dbReference type="InterPro" id="IPR044852">
    <property type="entry name" value="WBP2-like"/>
</dbReference>
<accession>A0A9P6PVC8</accession>
<dbReference type="SUPFAM" id="SSF50729">
    <property type="entry name" value="PH domain-like"/>
    <property type="match status" value="1"/>
</dbReference>
<feature type="compositionally biased region" description="Pro residues" evidence="1">
    <location>
        <begin position="176"/>
        <end position="190"/>
    </location>
</feature>
<dbReference type="PANTHER" id="PTHR31606:SF1">
    <property type="entry name" value="WW DOMAIN BINDING PROTEIN 2, ISOFORM E"/>
    <property type="match status" value="1"/>
</dbReference>
<dbReference type="GO" id="GO:0031490">
    <property type="term" value="F:chromatin DNA binding"/>
    <property type="evidence" value="ECO:0007669"/>
    <property type="project" value="TreeGrafter"/>
</dbReference>
<feature type="region of interest" description="Disordered" evidence="1">
    <location>
        <begin position="138"/>
        <end position="211"/>
    </location>
</feature>
<gene>
    <name evidence="2" type="ORF">DFQ27_007362</name>
</gene>